<keyword evidence="8 17" id="KW-0813">Transport</keyword>
<feature type="binding site" evidence="20">
    <location>
        <position position="432"/>
    </location>
    <ligand>
        <name>Mg(2+)</name>
        <dbReference type="ChEBI" id="CHEBI:18420"/>
    </ligand>
</feature>
<keyword evidence="12 17" id="KW-0598">Phosphotransferase system</keyword>
<dbReference type="Proteomes" id="UP000478636">
    <property type="component" value="Unassembled WGS sequence"/>
</dbReference>
<feature type="domain" description="PEP-utilising enzyme mobile" evidence="21">
    <location>
        <begin position="155"/>
        <end position="227"/>
    </location>
</feature>
<evidence type="ECO:0000256" key="12">
    <source>
        <dbReference type="ARBA" id="ARBA00022683"/>
    </source>
</evidence>
<dbReference type="InterPro" id="IPR036637">
    <property type="entry name" value="Phosphohistidine_dom_sf"/>
</dbReference>
<keyword evidence="13 17" id="KW-0479">Metal-binding</keyword>
<evidence type="ECO:0000256" key="16">
    <source>
        <dbReference type="ARBA" id="ARBA00033235"/>
    </source>
</evidence>
<feature type="active site" description="Tele-phosphohistidine intermediate" evidence="18">
    <location>
        <position position="191"/>
    </location>
</feature>
<comment type="function">
    <text evidence="3 17">General (non sugar-specific) component of the phosphoenolpyruvate-dependent sugar phosphotransferase system (sugar PTS). This major carbohydrate active-transport system catalyzes the phosphorylation of incoming sugar substrates concomitantly with their translocation across the cell membrane. Enzyme I transfers the phosphoryl group from phosphoenolpyruvate (PEP) to the phosphoryl carrier protein (HPr).</text>
</comment>
<comment type="catalytic activity">
    <reaction evidence="1 17">
        <text>L-histidyl-[protein] + phosphoenolpyruvate = N(pros)-phospho-L-histidyl-[protein] + pyruvate</text>
        <dbReference type="Rhea" id="RHEA:23880"/>
        <dbReference type="Rhea" id="RHEA-COMP:9745"/>
        <dbReference type="Rhea" id="RHEA-COMP:9746"/>
        <dbReference type="ChEBI" id="CHEBI:15361"/>
        <dbReference type="ChEBI" id="CHEBI:29979"/>
        <dbReference type="ChEBI" id="CHEBI:58702"/>
        <dbReference type="ChEBI" id="CHEBI:64837"/>
        <dbReference type="EC" id="2.7.3.9"/>
    </reaction>
</comment>
<feature type="binding site" evidence="19">
    <location>
        <position position="334"/>
    </location>
    <ligand>
        <name>phosphoenolpyruvate</name>
        <dbReference type="ChEBI" id="CHEBI:58702"/>
    </ligand>
</feature>
<reference evidence="24 25" key="1">
    <citation type="submission" date="2019-12" db="EMBL/GenBank/DDBJ databases">
        <title>Complete genome sequence of Leuconostoc lactis strain AVN1 provides insights into metabolic potential.</title>
        <authorList>
            <person name="Besrour N."/>
            <person name="Najjari A."/>
            <person name="Fhoula I."/>
            <person name="Jaballah S."/>
            <person name="Klibi N."/>
            <person name="Ouzari H.I."/>
        </authorList>
    </citation>
    <scope>NUCLEOTIDE SEQUENCE [LARGE SCALE GENOMIC DNA]</scope>
    <source>
        <strain evidence="24 25">AVN1</strain>
    </source>
</reference>
<dbReference type="InterPro" id="IPR024692">
    <property type="entry name" value="PTS_EI"/>
</dbReference>
<evidence type="ECO:0000256" key="3">
    <source>
        <dbReference type="ARBA" id="ARBA00002728"/>
    </source>
</evidence>
<dbReference type="PIRSF" id="PIRSF000732">
    <property type="entry name" value="PTS_enzyme_I"/>
    <property type="match status" value="1"/>
</dbReference>
<evidence type="ECO:0000256" key="14">
    <source>
        <dbReference type="ARBA" id="ARBA00022777"/>
    </source>
</evidence>
<organism evidence="24 25">
    <name type="scientific">Leuconostoc lactis</name>
    <dbReference type="NCBI Taxonomy" id="1246"/>
    <lineage>
        <taxon>Bacteria</taxon>
        <taxon>Bacillati</taxon>
        <taxon>Bacillota</taxon>
        <taxon>Bacilli</taxon>
        <taxon>Lactobacillales</taxon>
        <taxon>Lactobacillaceae</taxon>
        <taxon>Leuconostoc</taxon>
    </lineage>
</organism>
<dbReference type="NCBIfam" id="TIGR01417">
    <property type="entry name" value="PTS_I_fam"/>
    <property type="match status" value="1"/>
</dbReference>
<feature type="binding site" evidence="20">
    <location>
        <position position="456"/>
    </location>
    <ligand>
        <name>Mg(2+)</name>
        <dbReference type="ChEBI" id="CHEBI:18420"/>
    </ligand>
</feature>
<dbReference type="InterPro" id="IPR040442">
    <property type="entry name" value="Pyrv_kinase-like_dom_sf"/>
</dbReference>
<feature type="domain" description="Phosphotransferase system enzyme I N-terminal" evidence="23">
    <location>
        <begin position="6"/>
        <end position="128"/>
    </location>
</feature>
<comment type="similarity">
    <text evidence="5 17">Belongs to the PEP-utilizing enzyme family.</text>
</comment>
<dbReference type="Pfam" id="PF02896">
    <property type="entry name" value="PEP-utilizers_C"/>
    <property type="match status" value="1"/>
</dbReference>
<dbReference type="FunFam" id="3.20.20.60:FF:000007">
    <property type="entry name" value="Phosphoenolpyruvate-protein phosphotransferase"/>
    <property type="match status" value="1"/>
</dbReference>
<dbReference type="InterPro" id="IPR036618">
    <property type="entry name" value="PtsI_HPr-bd_sf"/>
</dbReference>
<keyword evidence="14 17" id="KW-0418">Kinase</keyword>
<feature type="domain" description="PEP-utilising enzyme C-terminal" evidence="22">
    <location>
        <begin position="253"/>
        <end position="542"/>
    </location>
</feature>
<dbReference type="InterPro" id="IPR006318">
    <property type="entry name" value="PTS_EI-like"/>
</dbReference>
<gene>
    <name evidence="24" type="primary">ptsP</name>
    <name evidence="24" type="ORF">GQS40_10730</name>
</gene>
<sequence>MAKNFRGIAASNGIAIAKAYLLVDPDLSFSKTTITDVTAEQARVDDALKAASADVELIKTKAAENLGEEEAQVFEAHLMVLADPEMSSAFKQKIADDKVNAEQAVKEVTDMYISMFEAMTDNAYMQERAADIRDVTKRILSHLLNVALPNPALIDEEVVLVARDLTPSDTAQLDRNFVKGILTDLGGRTAHASIMARTLEIPAVVGTEIATKEVAAGDMVIVDGLTGDVIVDPDADTLASYQQKAADYQAQRAEWALLKDQQSVSADGKTFVVGANIGSPKDMPAVLENGAEGIGLYRTEFLYMESDHLPTEEEQFEAYKTVVEKMAGKPVTVRTMDIGGDKHLSYWKLPEEENPFLGYRAIRISLDQTEIFRTQLRALLRASAFGNLWIMFPMIATLPEFRAAKQIYTEERAKLEEAGVAMGDVKLGIMIEIPAAAMLADKFAKELDFFSIGTNDLIGYTMAADRGNDKVAYLYQPYNPSILRLINNVITAAHKEGKFVAMCGEMAGDPIAVPLLMGMGLDEFSMSAPSILQTRALMKQLNTADMKLLAEKALDAETNDEVIALVESAID</sequence>
<name>A0A6L7ABI2_LEULA</name>
<evidence type="ECO:0000256" key="20">
    <source>
        <dbReference type="PIRSR" id="PIRSR000732-3"/>
    </source>
</evidence>
<keyword evidence="10 17" id="KW-0762">Sugar transport</keyword>
<comment type="subcellular location">
    <subcellularLocation>
        <location evidence="4 17">Cytoplasm</location>
    </subcellularLocation>
</comment>
<evidence type="ECO:0000256" key="2">
    <source>
        <dbReference type="ARBA" id="ARBA00001946"/>
    </source>
</evidence>
<evidence type="ECO:0000259" key="22">
    <source>
        <dbReference type="Pfam" id="PF02896"/>
    </source>
</evidence>
<dbReference type="InterPro" id="IPR000121">
    <property type="entry name" value="PEP_util_C"/>
</dbReference>
<keyword evidence="9 17" id="KW-0963">Cytoplasm</keyword>
<evidence type="ECO:0000259" key="23">
    <source>
        <dbReference type="Pfam" id="PF05524"/>
    </source>
</evidence>
<evidence type="ECO:0000256" key="18">
    <source>
        <dbReference type="PIRSR" id="PIRSR000732-1"/>
    </source>
</evidence>
<feature type="binding site" evidence="19">
    <location>
        <position position="298"/>
    </location>
    <ligand>
        <name>phosphoenolpyruvate</name>
        <dbReference type="ChEBI" id="CHEBI:58702"/>
    </ligand>
</feature>
<dbReference type="EC" id="2.7.3.9" evidence="6 17"/>
<proteinExistence type="inferred from homology"/>
<dbReference type="InterPro" id="IPR008731">
    <property type="entry name" value="PTS_EIN"/>
</dbReference>
<dbReference type="AlphaFoldDB" id="A0A6L7ABI2"/>
<dbReference type="Pfam" id="PF05524">
    <property type="entry name" value="PEP-utilisers_N"/>
    <property type="match status" value="1"/>
</dbReference>
<feature type="binding site" evidence="19">
    <location>
        <begin position="455"/>
        <end position="456"/>
    </location>
    <ligand>
        <name>phosphoenolpyruvate</name>
        <dbReference type="ChEBI" id="CHEBI:58702"/>
    </ligand>
</feature>
<dbReference type="SUPFAM" id="SSF47831">
    <property type="entry name" value="Enzyme I of the PEP:sugar phosphotransferase system HPr-binding (sub)domain"/>
    <property type="match status" value="1"/>
</dbReference>
<evidence type="ECO:0000256" key="15">
    <source>
        <dbReference type="ARBA" id="ARBA00022842"/>
    </source>
</evidence>
<evidence type="ECO:0000256" key="13">
    <source>
        <dbReference type="ARBA" id="ARBA00022723"/>
    </source>
</evidence>
<dbReference type="GO" id="GO:0016301">
    <property type="term" value="F:kinase activity"/>
    <property type="evidence" value="ECO:0007669"/>
    <property type="project" value="UniProtKB-KW"/>
</dbReference>
<dbReference type="PANTHER" id="PTHR46244">
    <property type="entry name" value="PHOSPHOENOLPYRUVATE-PROTEIN PHOSPHOTRANSFERASE"/>
    <property type="match status" value="1"/>
</dbReference>
<evidence type="ECO:0000256" key="9">
    <source>
        <dbReference type="ARBA" id="ARBA00022490"/>
    </source>
</evidence>
<evidence type="ECO:0000256" key="4">
    <source>
        <dbReference type="ARBA" id="ARBA00004496"/>
    </source>
</evidence>
<comment type="cofactor">
    <cofactor evidence="2 17 20">
        <name>Mg(2+)</name>
        <dbReference type="ChEBI" id="CHEBI:18420"/>
    </cofactor>
</comment>
<feature type="active site" description="Proton donor" evidence="18">
    <location>
        <position position="503"/>
    </location>
</feature>
<evidence type="ECO:0000313" key="24">
    <source>
        <dbReference type="EMBL" id="MWN21614.1"/>
    </source>
</evidence>
<evidence type="ECO:0000256" key="11">
    <source>
        <dbReference type="ARBA" id="ARBA00022679"/>
    </source>
</evidence>
<evidence type="ECO:0000256" key="10">
    <source>
        <dbReference type="ARBA" id="ARBA00022597"/>
    </source>
</evidence>
<accession>A0A6L7ABI2</accession>
<dbReference type="GO" id="GO:0009401">
    <property type="term" value="P:phosphoenolpyruvate-dependent sugar phosphotransferase system"/>
    <property type="evidence" value="ECO:0007669"/>
    <property type="project" value="UniProtKB-KW"/>
</dbReference>
<feature type="binding site" evidence="19">
    <location>
        <position position="466"/>
    </location>
    <ligand>
        <name>phosphoenolpyruvate</name>
        <dbReference type="ChEBI" id="CHEBI:58702"/>
    </ligand>
</feature>
<dbReference type="InterPro" id="IPR015813">
    <property type="entry name" value="Pyrv/PenolPyrv_kinase-like_dom"/>
</dbReference>
<evidence type="ECO:0000256" key="7">
    <source>
        <dbReference type="ARBA" id="ARBA00016544"/>
    </source>
</evidence>
<dbReference type="InterPro" id="IPR018274">
    <property type="entry name" value="PEP_util_AS"/>
</dbReference>
<dbReference type="InterPro" id="IPR008279">
    <property type="entry name" value="PEP-util_enz_mobile_dom"/>
</dbReference>
<dbReference type="EMBL" id="WSZI01000017">
    <property type="protein sequence ID" value="MWN21614.1"/>
    <property type="molecule type" value="Genomic_DNA"/>
</dbReference>
<dbReference type="GO" id="GO:0005737">
    <property type="term" value="C:cytoplasm"/>
    <property type="evidence" value="ECO:0007669"/>
    <property type="project" value="UniProtKB-SubCell"/>
</dbReference>
<evidence type="ECO:0000256" key="6">
    <source>
        <dbReference type="ARBA" id="ARBA00012232"/>
    </source>
</evidence>
<evidence type="ECO:0000256" key="19">
    <source>
        <dbReference type="PIRSR" id="PIRSR000732-2"/>
    </source>
</evidence>
<comment type="caution">
    <text evidence="24">The sequence shown here is derived from an EMBL/GenBank/DDBJ whole genome shotgun (WGS) entry which is preliminary data.</text>
</comment>
<dbReference type="GO" id="GO:0046872">
    <property type="term" value="F:metal ion binding"/>
    <property type="evidence" value="ECO:0007669"/>
    <property type="project" value="UniProtKB-KW"/>
</dbReference>
<protein>
    <recommendedName>
        <fullName evidence="7 17">Phosphoenolpyruvate-protein phosphotransferase</fullName>
        <ecNumber evidence="6 17">2.7.3.9</ecNumber>
    </recommendedName>
    <alternativeName>
        <fullName evidence="16 17">Phosphotransferase system, enzyme I</fullName>
    </alternativeName>
</protein>
<dbReference type="SUPFAM" id="SSF51621">
    <property type="entry name" value="Phosphoenolpyruvate/pyruvate domain"/>
    <property type="match status" value="1"/>
</dbReference>
<dbReference type="SUPFAM" id="SSF52009">
    <property type="entry name" value="Phosphohistidine domain"/>
    <property type="match status" value="1"/>
</dbReference>
<dbReference type="GO" id="GO:0008965">
    <property type="term" value="F:phosphoenolpyruvate-protein phosphotransferase activity"/>
    <property type="evidence" value="ECO:0007669"/>
    <property type="project" value="UniProtKB-EC"/>
</dbReference>
<dbReference type="PROSITE" id="PS00370">
    <property type="entry name" value="PEP_ENZYMES_PHOS_SITE"/>
    <property type="match status" value="1"/>
</dbReference>
<dbReference type="Gene3D" id="1.10.274.10">
    <property type="entry name" value="PtsI, HPr-binding domain"/>
    <property type="match status" value="1"/>
</dbReference>
<evidence type="ECO:0000259" key="21">
    <source>
        <dbReference type="Pfam" id="PF00391"/>
    </source>
</evidence>
<dbReference type="InterPro" id="IPR050499">
    <property type="entry name" value="PEP-utilizing_PTS_enzyme"/>
</dbReference>
<dbReference type="Pfam" id="PF00391">
    <property type="entry name" value="PEP-utilizers"/>
    <property type="match status" value="1"/>
</dbReference>
<evidence type="ECO:0000256" key="8">
    <source>
        <dbReference type="ARBA" id="ARBA00022448"/>
    </source>
</evidence>
<keyword evidence="11 17" id="KW-0808">Transferase</keyword>
<dbReference type="RefSeq" id="WP_252968542.1">
    <property type="nucleotide sequence ID" value="NZ_DAITWI010000003.1"/>
</dbReference>
<dbReference type="Gene3D" id="3.20.20.60">
    <property type="entry name" value="Phosphoenolpyruvate-binding domains"/>
    <property type="match status" value="1"/>
</dbReference>
<keyword evidence="15 17" id="KW-0460">Magnesium</keyword>
<evidence type="ECO:0000256" key="5">
    <source>
        <dbReference type="ARBA" id="ARBA00007837"/>
    </source>
</evidence>
<evidence type="ECO:0000256" key="17">
    <source>
        <dbReference type="PIRNR" id="PIRNR000732"/>
    </source>
</evidence>
<dbReference type="Gene3D" id="3.50.30.10">
    <property type="entry name" value="Phosphohistidine domain"/>
    <property type="match status" value="1"/>
</dbReference>
<keyword evidence="24" id="KW-0670">Pyruvate</keyword>
<dbReference type="PANTHER" id="PTHR46244:SF3">
    <property type="entry name" value="PHOSPHOENOLPYRUVATE-PROTEIN PHOSPHOTRANSFERASE"/>
    <property type="match status" value="1"/>
</dbReference>
<evidence type="ECO:0000256" key="1">
    <source>
        <dbReference type="ARBA" id="ARBA00000683"/>
    </source>
</evidence>
<evidence type="ECO:0000313" key="25">
    <source>
        <dbReference type="Proteomes" id="UP000478636"/>
    </source>
</evidence>
<dbReference type="PRINTS" id="PR01736">
    <property type="entry name" value="PHPHTRNFRASE"/>
</dbReference>